<feature type="domain" description="C1q" evidence="1">
    <location>
        <begin position="1"/>
        <end position="67"/>
    </location>
</feature>
<dbReference type="InterPro" id="IPR001073">
    <property type="entry name" value="C1q_dom"/>
</dbReference>
<reference evidence="2" key="1">
    <citation type="journal article" date="2019" name="bioRxiv">
        <title>The Genome of the Zebra Mussel, Dreissena polymorpha: A Resource for Invasive Species Research.</title>
        <authorList>
            <person name="McCartney M.A."/>
            <person name="Auch B."/>
            <person name="Kono T."/>
            <person name="Mallez S."/>
            <person name="Zhang Y."/>
            <person name="Obille A."/>
            <person name="Becker A."/>
            <person name="Abrahante J.E."/>
            <person name="Garbe J."/>
            <person name="Badalamenti J.P."/>
            <person name="Herman A."/>
            <person name="Mangelson H."/>
            <person name="Liachko I."/>
            <person name="Sullivan S."/>
            <person name="Sone E.D."/>
            <person name="Koren S."/>
            <person name="Silverstein K.A.T."/>
            <person name="Beckman K.B."/>
            <person name="Gohl D.M."/>
        </authorList>
    </citation>
    <scope>NUCLEOTIDE SEQUENCE</scope>
    <source>
        <strain evidence="2">Duluth1</strain>
        <tissue evidence="2">Whole animal</tissue>
    </source>
</reference>
<protein>
    <recommendedName>
        <fullName evidence="1">C1q domain-containing protein</fullName>
    </recommendedName>
</protein>
<dbReference type="EMBL" id="JAIWYP010000001">
    <property type="protein sequence ID" value="KAH3880107.1"/>
    <property type="molecule type" value="Genomic_DNA"/>
</dbReference>
<organism evidence="2 3">
    <name type="scientific">Dreissena polymorpha</name>
    <name type="common">Zebra mussel</name>
    <name type="synonym">Mytilus polymorpha</name>
    <dbReference type="NCBI Taxonomy" id="45954"/>
    <lineage>
        <taxon>Eukaryota</taxon>
        <taxon>Metazoa</taxon>
        <taxon>Spiralia</taxon>
        <taxon>Lophotrochozoa</taxon>
        <taxon>Mollusca</taxon>
        <taxon>Bivalvia</taxon>
        <taxon>Autobranchia</taxon>
        <taxon>Heteroconchia</taxon>
        <taxon>Euheterodonta</taxon>
        <taxon>Imparidentia</taxon>
        <taxon>Neoheterodontei</taxon>
        <taxon>Myida</taxon>
        <taxon>Dreissenoidea</taxon>
        <taxon>Dreissenidae</taxon>
        <taxon>Dreissena</taxon>
    </lineage>
</organism>
<dbReference type="InterPro" id="IPR008983">
    <property type="entry name" value="Tumour_necrosis_fac-like_dom"/>
</dbReference>
<reference evidence="2" key="2">
    <citation type="submission" date="2020-11" db="EMBL/GenBank/DDBJ databases">
        <authorList>
            <person name="McCartney M.A."/>
            <person name="Auch B."/>
            <person name="Kono T."/>
            <person name="Mallez S."/>
            <person name="Becker A."/>
            <person name="Gohl D.M."/>
            <person name="Silverstein K.A.T."/>
            <person name="Koren S."/>
            <person name="Bechman K.B."/>
            <person name="Herman A."/>
            <person name="Abrahante J.E."/>
            <person name="Garbe J."/>
        </authorList>
    </citation>
    <scope>NUCLEOTIDE SEQUENCE</scope>
    <source>
        <strain evidence="2">Duluth1</strain>
        <tissue evidence="2">Whole animal</tissue>
    </source>
</reference>
<keyword evidence="3" id="KW-1185">Reference proteome</keyword>
<accession>A0A9D4MRV3</accession>
<dbReference type="SUPFAM" id="SSF49842">
    <property type="entry name" value="TNF-like"/>
    <property type="match status" value="1"/>
</dbReference>
<gene>
    <name evidence="2" type="ORF">DPMN_004020</name>
</gene>
<evidence type="ECO:0000259" key="1">
    <source>
        <dbReference type="PROSITE" id="PS50871"/>
    </source>
</evidence>
<dbReference type="Proteomes" id="UP000828390">
    <property type="component" value="Unassembled WGS sequence"/>
</dbReference>
<proteinExistence type="predicted"/>
<dbReference type="Pfam" id="PF00386">
    <property type="entry name" value="C1q"/>
    <property type="match status" value="1"/>
</dbReference>
<dbReference type="AlphaFoldDB" id="A0A9D4MRV3"/>
<name>A0A9D4MRV3_DREPO</name>
<evidence type="ECO:0000313" key="2">
    <source>
        <dbReference type="EMBL" id="KAH3880107.1"/>
    </source>
</evidence>
<evidence type="ECO:0000313" key="3">
    <source>
        <dbReference type="Proteomes" id="UP000828390"/>
    </source>
</evidence>
<dbReference type="Gene3D" id="2.60.120.40">
    <property type="match status" value="1"/>
</dbReference>
<dbReference type="PROSITE" id="PS50871">
    <property type="entry name" value="C1Q"/>
    <property type="match status" value="1"/>
</dbReference>
<comment type="caution">
    <text evidence="2">The sequence shown here is derived from an EMBL/GenBank/DDBJ whole genome shotgun (WGS) entry which is preliminary data.</text>
</comment>
<sequence>MLNGNPVVKLRTGNQNQVNSATTGVTLTLNAGDDVWVQHDHAIADSNRLFYDEGFLTTFTGHLVNKM</sequence>